<accession>A0AAV1SWF7</accession>
<gene>
    <name evidence="6" type="ORF">DCAF_LOCUS27705</name>
</gene>
<comment type="subcellular location">
    <subcellularLocation>
        <location evidence="3">Cytoplasm</location>
        <location evidence="3">Cytosol</location>
    </subcellularLocation>
</comment>
<dbReference type="InterPro" id="IPR010987">
    <property type="entry name" value="Glutathione-S-Trfase_C-like"/>
</dbReference>
<dbReference type="Pfam" id="PF13410">
    <property type="entry name" value="GST_C_2"/>
    <property type="match status" value="1"/>
</dbReference>
<dbReference type="SFLD" id="SFLDG01152">
    <property type="entry name" value="Main.3:_Omega-_and_Tau-like"/>
    <property type="match status" value="1"/>
</dbReference>
<evidence type="ECO:0000256" key="1">
    <source>
        <dbReference type="ARBA" id="ARBA00022679"/>
    </source>
</evidence>
<sequence length="219" mass="25029">MAQVKLLDFWASAPAMRVRIALAEKGIEYETQEEDLRNKSPLLLEMNPVHKKIPVLIHNGKPICESMIIVEYIDEVWSDKSPLLPSDAHGRARARFWADFIDKKIADPIRRLVLTSNSENKDAAANDLIEFFKVMEAELGDKPYFDGDSFGFVDVALVPFYSCFHTYETFGNFSIAKECPKLVAWVRKCLQKESVSKTLPDAYKVYESVLEYRKTLGLD</sequence>
<organism evidence="6 7">
    <name type="scientific">Dovyalis caffra</name>
    <dbReference type="NCBI Taxonomy" id="77055"/>
    <lineage>
        <taxon>Eukaryota</taxon>
        <taxon>Viridiplantae</taxon>
        <taxon>Streptophyta</taxon>
        <taxon>Embryophyta</taxon>
        <taxon>Tracheophyta</taxon>
        <taxon>Spermatophyta</taxon>
        <taxon>Magnoliopsida</taxon>
        <taxon>eudicotyledons</taxon>
        <taxon>Gunneridae</taxon>
        <taxon>Pentapetalae</taxon>
        <taxon>rosids</taxon>
        <taxon>fabids</taxon>
        <taxon>Malpighiales</taxon>
        <taxon>Salicaceae</taxon>
        <taxon>Flacourtieae</taxon>
        <taxon>Dovyalis</taxon>
    </lineage>
</organism>
<dbReference type="CDD" id="cd03058">
    <property type="entry name" value="GST_N_Tau"/>
    <property type="match status" value="1"/>
</dbReference>
<keyword evidence="1 3" id="KW-0808">Transferase</keyword>
<evidence type="ECO:0000313" key="7">
    <source>
        <dbReference type="Proteomes" id="UP001314170"/>
    </source>
</evidence>
<dbReference type="PANTHER" id="PTHR11260:SF773">
    <property type="entry name" value="GLUTATHIONE S-TRANSFERASE U26"/>
    <property type="match status" value="1"/>
</dbReference>
<comment type="catalytic activity">
    <reaction evidence="2 3">
        <text>RX + glutathione = an S-substituted glutathione + a halide anion + H(+)</text>
        <dbReference type="Rhea" id="RHEA:16437"/>
        <dbReference type="ChEBI" id="CHEBI:15378"/>
        <dbReference type="ChEBI" id="CHEBI:16042"/>
        <dbReference type="ChEBI" id="CHEBI:17792"/>
        <dbReference type="ChEBI" id="CHEBI:57925"/>
        <dbReference type="ChEBI" id="CHEBI:90779"/>
        <dbReference type="EC" id="2.5.1.18"/>
    </reaction>
</comment>
<evidence type="ECO:0000256" key="2">
    <source>
        <dbReference type="ARBA" id="ARBA00047960"/>
    </source>
</evidence>
<reference evidence="6 7" key="1">
    <citation type="submission" date="2024-01" db="EMBL/GenBank/DDBJ databases">
        <authorList>
            <person name="Waweru B."/>
        </authorList>
    </citation>
    <scope>NUCLEOTIDE SEQUENCE [LARGE SCALE GENOMIC DNA]</scope>
</reference>
<evidence type="ECO:0000313" key="6">
    <source>
        <dbReference type="EMBL" id="CAK7357417.1"/>
    </source>
</evidence>
<dbReference type="SUPFAM" id="SSF47616">
    <property type="entry name" value="GST C-terminal domain-like"/>
    <property type="match status" value="1"/>
</dbReference>
<dbReference type="GO" id="GO:0004364">
    <property type="term" value="F:glutathione transferase activity"/>
    <property type="evidence" value="ECO:0007669"/>
    <property type="project" value="UniProtKB-UniRule"/>
</dbReference>
<dbReference type="SFLD" id="SFLDS00019">
    <property type="entry name" value="Glutathione_Transferase_(cytos"/>
    <property type="match status" value="1"/>
</dbReference>
<dbReference type="InterPro" id="IPR036249">
    <property type="entry name" value="Thioredoxin-like_sf"/>
</dbReference>
<dbReference type="Gene3D" id="1.20.1050.10">
    <property type="match status" value="1"/>
</dbReference>
<dbReference type="PANTHER" id="PTHR11260">
    <property type="entry name" value="GLUTATHIONE S-TRANSFERASE, GST, SUPERFAMILY, GST DOMAIN CONTAINING"/>
    <property type="match status" value="1"/>
</dbReference>
<protein>
    <recommendedName>
        <fullName evidence="3">Glutathione S-transferase</fullName>
        <ecNumber evidence="3">2.5.1.18</ecNumber>
    </recommendedName>
</protein>
<dbReference type="InterPro" id="IPR004045">
    <property type="entry name" value="Glutathione_S-Trfase_N"/>
</dbReference>
<keyword evidence="7" id="KW-1185">Reference proteome</keyword>
<dbReference type="PROSITE" id="PS50405">
    <property type="entry name" value="GST_CTER"/>
    <property type="match status" value="1"/>
</dbReference>
<evidence type="ECO:0000256" key="3">
    <source>
        <dbReference type="RuleBase" id="RU369102"/>
    </source>
</evidence>
<comment type="caution">
    <text evidence="6">The sequence shown here is derived from an EMBL/GenBank/DDBJ whole genome shotgun (WGS) entry which is preliminary data.</text>
</comment>
<dbReference type="SFLD" id="SFLDG00358">
    <property type="entry name" value="Main_(cytGST)"/>
    <property type="match status" value="1"/>
</dbReference>
<dbReference type="InterPro" id="IPR045074">
    <property type="entry name" value="GST_C_Tau"/>
</dbReference>
<feature type="domain" description="GST N-terminal" evidence="4">
    <location>
        <begin position="2"/>
        <end position="81"/>
    </location>
</feature>
<dbReference type="FunFam" id="1.20.1050.10:FF:000018">
    <property type="entry name" value="Glutathione S-transferase U20"/>
    <property type="match status" value="1"/>
</dbReference>
<dbReference type="Proteomes" id="UP001314170">
    <property type="component" value="Unassembled WGS sequence"/>
</dbReference>
<name>A0AAV1SWF7_9ROSI</name>
<dbReference type="InterPro" id="IPR045073">
    <property type="entry name" value="Omega/Tau-like"/>
</dbReference>
<keyword evidence="3" id="KW-0963">Cytoplasm</keyword>
<dbReference type="GO" id="GO:0006749">
    <property type="term" value="P:glutathione metabolic process"/>
    <property type="evidence" value="ECO:0007669"/>
    <property type="project" value="InterPro"/>
</dbReference>
<feature type="domain" description="GST C-terminal" evidence="5">
    <location>
        <begin position="87"/>
        <end position="212"/>
    </location>
</feature>
<comment type="similarity">
    <text evidence="3">Belongs to the GST superfamily.</text>
</comment>
<dbReference type="SUPFAM" id="SSF52833">
    <property type="entry name" value="Thioredoxin-like"/>
    <property type="match status" value="1"/>
</dbReference>
<dbReference type="PROSITE" id="PS50404">
    <property type="entry name" value="GST_NTER"/>
    <property type="match status" value="1"/>
</dbReference>
<dbReference type="GO" id="GO:0005829">
    <property type="term" value="C:cytosol"/>
    <property type="evidence" value="ECO:0007669"/>
    <property type="project" value="UniProtKB-SubCell"/>
</dbReference>
<comment type="function">
    <text evidence="3">Is involved in the conjugation of reduced glutathione to a wide number of exogenous and endogenous hydrophobic electrophiles.</text>
</comment>
<dbReference type="EC" id="2.5.1.18" evidence="3"/>
<evidence type="ECO:0000259" key="4">
    <source>
        <dbReference type="PROSITE" id="PS50404"/>
    </source>
</evidence>
<proteinExistence type="inferred from homology"/>
<dbReference type="AlphaFoldDB" id="A0AAV1SWF7"/>
<dbReference type="EMBL" id="CAWUPB010001199">
    <property type="protein sequence ID" value="CAK7357417.1"/>
    <property type="molecule type" value="Genomic_DNA"/>
</dbReference>
<dbReference type="Pfam" id="PF02798">
    <property type="entry name" value="GST_N"/>
    <property type="match status" value="1"/>
</dbReference>
<dbReference type="FunFam" id="3.40.30.10:FF:000014">
    <property type="entry name" value="Tau class glutathione S-transferase"/>
    <property type="match status" value="1"/>
</dbReference>
<dbReference type="InterPro" id="IPR040079">
    <property type="entry name" value="Glutathione_S-Trfase"/>
</dbReference>
<evidence type="ECO:0000259" key="5">
    <source>
        <dbReference type="PROSITE" id="PS50405"/>
    </source>
</evidence>
<dbReference type="InterPro" id="IPR036282">
    <property type="entry name" value="Glutathione-S-Trfase_C_sf"/>
</dbReference>
<dbReference type="Gene3D" id="3.40.30.10">
    <property type="entry name" value="Glutaredoxin"/>
    <property type="match status" value="1"/>
</dbReference>
<dbReference type="CDD" id="cd03185">
    <property type="entry name" value="GST_C_Tau"/>
    <property type="match status" value="1"/>
</dbReference>